<dbReference type="Pfam" id="PF02518">
    <property type="entry name" value="HATPase_c"/>
    <property type="match status" value="1"/>
</dbReference>
<dbReference type="SMART" id="SM00387">
    <property type="entry name" value="HATPase_c"/>
    <property type="match status" value="1"/>
</dbReference>
<keyword evidence="5" id="KW-0902">Two-component regulatory system</keyword>
<feature type="transmembrane region" description="Helical" evidence="6">
    <location>
        <begin position="209"/>
        <end position="228"/>
    </location>
</feature>
<dbReference type="SUPFAM" id="SSF55874">
    <property type="entry name" value="ATPase domain of HSP90 chaperone/DNA topoisomerase II/histidine kinase"/>
    <property type="match status" value="1"/>
</dbReference>
<dbReference type="PRINTS" id="PR00344">
    <property type="entry name" value="BCTRLSENSOR"/>
</dbReference>
<dbReference type="InterPro" id="IPR036097">
    <property type="entry name" value="HisK_dim/P_sf"/>
</dbReference>
<feature type="transmembrane region" description="Helical" evidence="6">
    <location>
        <begin position="21"/>
        <end position="42"/>
    </location>
</feature>
<keyword evidence="4 8" id="KW-0808">Transferase</keyword>
<evidence type="ECO:0000313" key="8">
    <source>
        <dbReference type="EMBL" id="MFE4106300.1"/>
    </source>
</evidence>
<comment type="caution">
    <text evidence="8">The sequence shown here is derived from an EMBL/GenBank/DDBJ whole genome shotgun (WGS) entry which is preliminary data.</text>
</comment>
<dbReference type="InterPro" id="IPR003661">
    <property type="entry name" value="HisK_dim/P_dom"/>
</dbReference>
<comment type="catalytic activity">
    <reaction evidence="1">
        <text>ATP + protein L-histidine = ADP + protein N-phospho-L-histidine.</text>
        <dbReference type="EC" id="2.7.13.3"/>
    </reaction>
</comment>
<dbReference type="InterPro" id="IPR004358">
    <property type="entry name" value="Sig_transdc_His_kin-like_C"/>
</dbReference>
<protein>
    <recommendedName>
        <fullName evidence="2">histidine kinase</fullName>
        <ecNumber evidence="2">2.7.13.3</ecNumber>
    </recommendedName>
</protein>
<dbReference type="PROSITE" id="PS50109">
    <property type="entry name" value="HIS_KIN"/>
    <property type="match status" value="1"/>
</dbReference>
<keyword evidence="6" id="KW-0812">Transmembrane</keyword>
<dbReference type="InterPro" id="IPR005467">
    <property type="entry name" value="His_kinase_dom"/>
</dbReference>
<dbReference type="InterPro" id="IPR003594">
    <property type="entry name" value="HATPase_dom"/>
</dbReference>
<gene>
    <name evidence="8" type="ORF">ACFVKH_08435</name>
</gene>
<keyword evidence="6" id="KW-1133">Transmembrane helix</keyword>
<dbReference type="RefSeq" id="WP_377963926.1">
    <property type="nucleotide sequence ID" value="NZ_JBHZOL010000061.1"/>
</dbReference>
<dbReference type="Gene3D" id="1.10.287.130">
    <property type="match status" value="1"/>
</dbReference>
<dbReference type="PANTHER" id="PTHR43065:SF50">
    <property type="entry name" value="HISTIDINE KINASE"/>
    <property type="match status" value="1"/>
</dbReference>
<evidence type="ECO:0000256" key="1">
    <source>
        <dbReference type="ARBA" id="ARBA00000085"/>
    </source>
</evidence>
<evidence type="ECO:0000259" key="7">
    <source>
        <dbReference type="PROSITE" id="PS50109"/>
    </source>
</evidence>
<keyword evidence="9" id="KW-1185">Reference proteome</keyword>
<sequence>MRLASAQRKLKQVQRFQLLRYFAFSGLIAFTLTAIALNYFYYQQSVKNLIHLTEEQNIALTKSFSNTLWPEFSRFLRSTSSLSDEDLRKHPKSYQLQRAVFTQMRGLSVVKVKIFDLKGRTVFSTEVSQIGEMAVSNRNFVIARSGQVVSQLGHRSSFRAIQGQVSDRDLLSSYVPIQSSSGNEVEGVVELYSDVTPLFQQIYQTRQTILLGSLLILAGLYSVLFLLIKRADQIIRQQHTALQQSQADYKRQADVLENTLGNLQQAQIQLVHSEKMSSLGQMVAGVAHEINNPAGFIYGNLEYLSEQFGHLTKLIRLYQKNYPATVGEIDRFARDIDIEFLIDDLPKSLDSMRVGAERIRQIVLSLRNFSRLDRDGINQFDIHQGLEDTLLILQNRIKKKADRPGIDIVKNYGSLPAIEAHGGQLNQVFMNLLNNAIDAIQEKRQSAAPSAADFSPDYIIISTQAIADKAVQLTFQDSGSGMSEKIRSKIFDPFFTTKPVGKGTGLGLSISYQVVTQNHQGQITCDSVLGEGTTFTLTLPLRQMSAKH</sequence>
<evidence type="ECO:0000256" key="4">
    <source>
        <dbReference type="ARBA" id="ARBA00022777"/>
    </source>
</evidence>
<evidence type="ECO:0000256" key="6">
    <source>
        <dbReference type="SAM" id="Phobius"/>
    </source>
</evidence>
<keyword evidence="6" id="KW-0472">Membrane</keyword>
<feature type="domain" description="Histidine kinase" evidence="7">
    <location>
        <begin position="285"/>
        <end position="543"/>
    </location>
</feature>
<dbReference type="SUPFAM" id="SSF47384">
    <property type="entry name" value="Homodimeric domain of signal transducing histidine kinase"/>
    <property type="match status" value="1"/>
</dbReference>
<dbReference type="EMBL" id="JBHZOL010000061">
    <property type="protein sequence ID" value="MFE4106300.1"/>
    <property type="molecule type" value="Genomic_DNA"/>
</dbReference>
<dbReference type="InterPro" id="IPR036890">
    <property type="entry name" value="HATPase_C_sf"/>
</dbReference>
<dbReference type="Gene3D" id="3.30.565.10">
    <property type="entry name" value="Histidine kinase-like ATPase, C-terminal domain"/>
    <property type="match status" value="1"/>
</dbReference>
<keyword evidence="4 8" id="KW-0418">Kinase</keyword>
<organism evidence="8 9">
    <name type="scientific">Almyronema epifaneia S1</name>
    <dbReference type="NCBI Taxonomy" id="2991925"/>
    <lineage>
        <taxon>Bacteria</taxon>
        <taxon>Bacillati</taxon>
        <taxon>Cyanobacteriota</taxon>
        <taxon>Cyanophyceae</taxon>
        <taxon>Nodosilineales</taxon>
        <taxon>Nodosilineaceae</taxon>
        <taxon>Almyronema</taxon>
        <taxon>Almyronema epifaneia</taxon>
    </lineage>
</organism>
<reference evidence="8 9" key="1">
    <citation type="submission" date="2024-10" db="EMBL/GenBank/DDBJ databases">
        <authorList>
            <person name="Ratan Roy A."/>
            <person name="Morales Sandoval P.H."/>
            <person name="De Los Santos Villalobos S."/>
            <person name="Chakraborty S."/>
            <person name="Mukherjee J."/>
        </authorList>
    </citation>
    <scope>NUCLEOTIDE SEQUENCE [LARGE SCALE GENOMIC DNA]</scope>
    <source>
        <strain evidence="8 9">S1</strain>
    </source>
</reference>
<dbReference type="PANTHER" id="PTHR43065">
    <property type="entry name" value="SENSOR HISTIDINE KINASE"/>
    <property type="match status" value="1"/>
</dbReference>
<dbReference type="EC" id="2.7.13.3" evidence="2"/>
<dbReference type="GO" id="GO:0016301">
    <property type="term" value="F:kinase activity"/>
    <property type="evidence" value="ECO:0007669"/>
    <property type="project" value="UniProtKB-KW"/>
</dbReference>
<evidence type="ECO:0000256" key="5">
    <source>
        <dbReference type="ARBA" id="ARBA00023012"/>
    </source>
</evidence>
<accession>A0ABW6IF91</accession>
<evidence type="ECO:0000256" key="3">
    <source>
        <dbReference type="ARBA" id="ARBA00022553"/>
    </source>
</evidence>
<proteinExistence type="predicted"/>
<dbReference type="Proteomes" id="UP001600165">
    <property type="component" value="Unassembled WGS sequence"/>
</dbReference>
<keyword evidence="3" id="KW-0597">Phosphoprotein</keyword>
<name>A0ABW6IF91_9CYAN</name>
<evidence type="ECO:0000313" key="9">
    <source>
        <dbReference type="Proteomes" id="UP001600165"/>
    </source>
</evidence>
<dbReference type="CDD" id="cd00082">
    <property type="entry name" value="HisKA"/>
    <property type="match status" value="1"/>
</dbReference>
<evidence type="ECO:0000256" key="2">
    <source>
        <dbReference type="ARBA" id="ARBA00012438"/>
    </source>
</evidence>